<dbReference type="Pfam" id="PF10752">
    <property type="entry name" value="DUF2533"/>
    <property type="match status" value="1"/>
</dbReference>
<dbReference type="OrthoDB" id="2679622at2"/>
<name>A0A430J7X2_9BACL</name>
<dbReference type="InterPro" id="IPR019688">
    <property type="entry name" value="DUF2533"/>
</dbReference>
<evidence type="ECO:0000313" key="2">
    <source>
        <dbReference type="Proteomes" id="UP000276128"/>
    </source>
</evidence>
<accession>A0A430J7X2</accession>
<dbReference type="EMBL" id="RXHU01000078">
    <property type="protein sequence ID" value="RTE05770.1"/>
    <property type="molecule type" value="Genomic_DNA"/>
</dbReference>
<dbReference type="RefSeq" id="WP_126143753.1">
    <property type="nucleotide sequence ID" value="NZ_RXHU01000078.1"/>
</dbReference>
<reference evidence="1 2" key="1">
    <citation type="submission" date="2018-12" db="EMBL/GenBank/DDBJ databases">
        <title>Bacillus ochoae sp. nov., Paenibacillus whitsoniae sp. nov., Paenibacillus spiritus sp. nov. Isolated from the Mars Exploration Rover during spacecraft assembly.</title>
        <authorList>
            <person name="Seuylemezian A."/>
            <person name="Vaishampayan P."/>
        </authorList>
    </citation>
    <scope>NUCLEOTIDE SEQUENCE [LARGE SCALE GENOMIC DNA]</scope>
    <source>
        <strain evidence="1 2">MER 54</strain>
    </source>
</reference>
<organism evidence="1 2">
    <name type="scientific">Paenibacillus whitsoniae</name>
    <dbReference type="NCBI Taxonomy" id="2496558"/>
    <lineage>
        <taxon>Bacteria</taxon>
        <taxon>Bacillati</taxon>
        <taxon>Bacillota</taxon>
        <taxon>Bacilli</taxon>
        <taxon>Bacillales</taxon>
        <taxon>Paenibacillaceae</taxon>
        <taxon>Paenibacillus</taxon>
    </lineage>
</organism>
<keyword evidence="2" id="KW-1185">Reference proteome</keyword>
<protein>
    <submittedName>
        <fullName evidence="1">DUF2533 family protein</fullName>
    </submittedName>
</protein>
<evidence type="ECO:0000313" key="1">
    <source>
        <dbReference type="EMBL" id="RTE05770.1"/>
    </source>
</evidence>
<comment type="caution">
    <text evidence="1">The sequence shown here is derived from an EMBL/GenBank/DDBJ whole genome shotgun (WGS) entry which is preliminary data.</text>
</comment>
<dbReference type="AlphaFoldDB" id="A0A430J7X2"/>
<gene>
    <name evidence="1" type="ORF">EJQ19_23865</name>
</gene>
<sequence>MNVHEAISQHSKKQHQHLVRFAELDAKREQAIEAAVDLCRRGLPFSVDAINQVTAQIIAHAKEGISPLRSYVTEDMVRDFVKKG</sequence>
<proteinExistence type="predicted"/>
<dbReference type="Proteomes" id="UP000276128">
    <property type="component" value="Unassembled WGS sequence"/>
</dbReference>